<gene>
    <name evidence="2" type="ORF">DUNSADRAFT_8788</name>
</gene>
<comment type="caution">
    <text evidence="2">The sequence shown here is derived from an EMBL/GenBank/DDBJ whole genome shotgun (WGS) entry which is preliminary data.</text>
</comment>
<dbReference type="Proteomes" id="UP000815325">
    <property type="component" value="Unassembled WGS sequence"/>
</dbReference>
<protein>
    <submittedName>
        <fullName evidence="2">Uncharacterized protein</fullName>
    </submittedName>
</protein>
<feature type="compositionally biased region" description="Polar residues" evidence="1">
    <location>
        <begin position="208"/>
        <end position="219"/>
    </location>
</feature>
<evidence type="ECO:0000313" key="3">
    <source>
        <dbReference type="Proteomes" id="UP000815325"/>
    </source>
</evidence>
<reference evidence="2" key="1">
    <citation type="submission" date="2017-08" db="EMBL/GenBank/DDBJ databases">
        <authorList>
            <person name="Polle J.E."/>
            <person name="Barry K."/>
            <person name="Cushman J."/>
            <person name="Schmutz J."/>
            <person name="Tran D."/>
            <person name="Hathwaick L.T."/>
            <person name="Yim W.C."/>
            <person name="Jenkins J."/>
            <person name="Mckie-Krisberg Z.M."/>
            <person name="Prochnik S."/>
            <person name="Lindquist E."/>
            <person name="Dockter R.B."/>
            <person name="Adam C."/>
            <person name="Molina H."/>
            <person name="Bunkerborg J."/>
            <person name="Jin E."/>
            <person name="Buchheim M."/>
            <person name="Magnuson J."/>
        </authorList>
    </citation>
    <scope>NUCLEOTIDE SEQUENCE</scope>
    <source>
        <strain evidence="2">CCAP 19/18</strain>
    </source>
</reference>
<feature type="compositionally biased region" description="Low complexity" evidence="1">
    <location>
        <begin position="316"/>
        <end position="330"/>
    </location>
</feature>
<feature type="compositionally biased region" description="Basic and acidic residues" evidence="1">
    <location>
        <begin position="348"/>
        <end position="357"/>
    </location>
</feature>
<proteinExistence type="predicted"/>
<sequence length="415" mass="43917">MEAAVVPAPRPIRQVNEVSQKSLPAPSGWRKIKIKRDCKSYAGASTLWEAATITDFDPTTNTHLVKWKSGGTQQLYLGSVRFAWMGDAPEDAAVRRVIKYGGGGGFGAVGGGYGGGMGGDGWGGHGHERGARMSWVWVGERKWFAGVVASYDPARDRHRVAYQDGDSQAHCLRNEAVIFLDPGSTEPFASSSPVCVAPPTQHQHKQHALQQPGGSSIASKQRAPAQQQQQQQQHKANGSGAGWQNGKYANGDAAPLTKHRRMHSGGGEEQLGGPSPSPPPGSSLFFKSPTAPFFKQHPLQQQSRSGGSQNVRDHAAPGFAPGGPASTRRAAGGGGWGGSGGGGTPRGGGRDDDEKQPPRKRVAAELSEESEEEDEEEEEDEDEDTDMLCCAALCAFVSLGPVAPLSLYFAAPTFL</sequence>
<dbReference type="CDD" id="cd20404">
    <property type="entry name" value="Tudor_Agenet_AtEML-like"/>
    <property type="match status" value="1"/>
</dbReference>
<feature type="compositionally biased region" description="Gly residues" evidence="1">
    <location>
        <begin position="331"/>
        <end position="347"/>
    </location>
</feature>
<dbReference type="Gene3D" id="2.30.30.140">
    <property type="match status" value="1"/>
</dbReference>
<organism evidence="2 3">
    <name type="scientific">Dunaliella salina</name>
    <name type="common">Green alga</name>
    <name type="synonym">Protococcus salinus</name>
    <dbReference type="NCBI Taxonomy" id="3046"/>
    <lineage>
        <taxon>Eukaryota</taxon>
        <taxon>Viridiplantae</taxon>
        <taxon>Chlorophyta</taxon>
        <taxon>core chlorophytes</taxon>
        <taxon>Chlorophyceae</taxon>
        <taxon>CS clade</taxon>
        <taxon>Chlamydomonadales</taxon>
        <taxon>Dunaliellaceae</taxon>
        <taxon>Dunaliella</taxon>
    </lineage>
</organism>
<accession>A0ABQ7GIR1</accession>
<dbReference type="EMBL" id="MU069752">
    <property type="protein sequence ID" value="KAF5834495.1"/>
    <property type="molecule type" value="Genomic_DNA"/>
</dbReference>
<name>A0ABQ7GIR1_DUNSA</name>
<feature type="region of interest" description="Disordered" evidence="1">
    <location>
        <begin position="188"/>
        <end position="385"/>
    </location>
</feature>
<feature type="compositionally biased region" description="Acidic residues" evidence="1">
    <location>
        <begin position="366"/>
        <end position="385"/>
    </location>
</feature>
<evidence type="ECO:0000256" key="1">
    <source>
        <dbReference type="SAM" id="MobiDB-lite"/>
    </source>
</evidence>
<feature type="compositionally biased region" description="Polar residues" evidence="1">
    <location>
        <begin position="298"/>
        <end position="310"/>
    </location>
</feature>
<evidence type="ECO:0000313" key="2">
    <source>
        <dbReference type="EMBL" id="KAF5834495.1"/>
    </source>
</evidence>
<keyword evidence="3" id="KW-1185">Reference proteome</keyword>